<keyword evidence="3" id="KW-1185">Reference proteome</keyword>
<organism evidence="2 3">
    <name type="scientific">Desulfatitalea alkaliphila</name>
    <dbReference type="NCBI Taxonomy" id="2929485"/>
    <lineage>
        <taxon>Bacteria</taxon>
        <taxon>Pseudomonadati</taxon>
        <taxon>Thermodesulfobacteriota</taxon>
        <taxon>Desulfobacteria</taxon>
        <taxon>Desulfobacterales</taxon>
        <taxon>Desulfosarcinaceae</taxon>
        <taxon>Desulfatitalea</taxon>
    </lineage>
</organism>
<evidence type="ECO:0000313" key="2">
    <source>
        <dbReference type="EMBL" id="MCJ8502471.1"/>
    </source>
</evidence>
<feature type="transmembrane region" description="Helical" evidence="1">
    <location>
        <begin position="434"/>
        <end position="458"/>
    </location>
</feature>
<dbReference type="EMBL" id="JALJRB010000027">
    <property type="protein sequence ID" value="MCJ8502471.1"/>
    <property type="molecule type" value="Genomic_DNA"/>
</dbReference>
<feature type="transmembrane region" description="Helical" evidence="1">
    <location>
        <begin position="88"/>
        <end position="109"/>
    </location>
</feature>
<comment type="caution">
    <text evidence="2">The sequence shown here is derived from an EMBL/GenBank/DDBJ whole genome shotgun (WGS) entry which is preliminary data.</text>
</comment>
<feature type="transmembrane region" description="Helical" evidence="1">
    <location>
        <begin position="129"/>
        <end position="154"/>
    </location>
</feature>
<feature type="transmembrane region" description="Helical" evidence="1">
    <location>
        <begin position="310"/>
        <end position="331"/>
    </location>
</feature>
<evidence type="ECO:0000256" key="1">
    <source>
        <dbReference type="SAM" id="Phobius"/>
    </source>
</evidence>
<keyword evidence="1" id="KW-0812">Transmembrane</keyword>
<protein>
    <submittedName>
        <fullName evidence="2">Uncharacterized protein</fullName>
    </submittedName>
</protein>
<feature type="transmembrane region" description="Helical" evidence="1">
    <location>
        <begin position="58"/>
        <end position="76"/>
    </location>
</feature>
<proteinExistence type="predicted"/>
<feature type="transmembrane region" description="Helical" evidence="1">
    <location>
        <begin position="12"/>
        <end position="38"/>
    </location>
</feature>
<dbReference type="AlphaFoldDB" id="A0AA41UMC5"/>
<feature type="transmembrane region" description="Helical" evidence="1">
    <location>
        <begin position="270"/>
        <end position="290"/>
    </location>
</feature>
<keyword evidence="1" id="KW-0472">Membrane</keyword>
<gene>
    <name evidence="2" type="ORF">MRX98_17975</name>
</gene>
<dbReference type="Proteomes" id="UP001165427">
    <property type="component" value="Unassembled WGS sequence"/>
</dbReference>
<feature type="transmembrane region" description="Helical" evidence="1">
    <location>
        <begin position="166"/>
        <end position="197"/>
    </location>
</feature>
<accession>A0AA41UMC5</accession>
<keyword evidence="1" id="KW-1133">Transmembrane helix</keyword>
<evidence type="ECO:0000313" key="3">
    <source>
        <dbReference type="Proteomes" id="UP001165427"/>
    </source>
</evidence>
<sequence>MTPSKHFKYNSLGLAISLAAAIIVYFSNSSIIGPMIQADESSYLNNAAAIAGFLNDHASSYGAGYSLLLVPAFWFAHTPATIWVGVKLINAALFFILVCSLWCLARLFSPEVPLARRIWAVILVSAYPMWVIMAGYSFSQIAFAPFYVLSFIAFTKCIRGKWGTWLLLGLLSGFLFWIHTTAIAVLIAFSVSCGFVAVKRAAYIEYAIMFLAAALMIVIYKYGFTPWLHERMTISGAPPGLHYPSIVSLLQPLFTWDGIRNVISRTGGHVFYLSIGSLGLIWLGFVDLWSNRFGPKNANNRVYEDLVQSATAIFLSLSVLGVVGLSVLLFSSTPEAQRLDHWMYGRYVEGVIAPVLLIGAMSNNFRNVIWAVPIAVISAALLSMEFETYVGIARFNISAFWQDFWFRDQGLWVWLATGCGLIGLAAWMPRRLGYSVVLAMFLYSSYLQISWHSAAALIASKKWDAALFVREKFPVGTCVGFDHSGINSYSRHVYWFDFGFQLFDYELKRISAEKWFEECDGPLFSYTRNLDEQGLNVHPAALSPQDGPTLWVKGRPAVDDIYPVSVADRSPVLLRVLATGWYDLEQKHVWSGKAAQLRLPIPELCNLTECHVEIKFAVYGASKLRPVDVLLSGVSIGPVEAKLISVRSSDPQEIVIPLVNAGSSQSIMIEVPSAISPKELQGSHDGRVLGIALFSIKLIHDELKNN</sequence>
<feature type="transmembrane region" description="Helical" evidence="1">
    <location>
        <begin position="203"/>
        <end position="222"/>
    </location>
</feature>
<feature type="transmembrane region" description="Helical" evidence="1">
    <location>
        <begin position="368"/>
        <end position="390"/>
    </location>
</feature>
<feature type="transmembrane region" description="Helical" evidence="1">
    <location>
        <begin position="411"/>
        <end position="428"/>
    </location>
</feature>
<reference evidence="2" key="1">
    <citation type="submission" date="2022-04" db="EMBL/GenBank/DDBJ databases">
        <title>Desulfatitalea alkaliphila sp. nov., a novel anaerobic sulfate-reducing bacterium isolated from terrestrial mud volcano, Taman Peninsula, Russia.</title>
        <authorList>
            <person name="Khomyakova M.A."/>
            <person name="Merkel A.Y."/>
            <person name="Slobodkin A.I."/>
        </authorList>
    </citation>
    <scope>NUCLEOTIDE SEQUENCE</scope>
    <source>
        <strain evidence="2">M08but</strain>
    </source>
</reference>
<dbReference type="RefSeq" id="WP_246913287.1">
    <property type="nucleotide sequence ID" value="NZ_JALJRB010000027.1"/>
</dbReference>
<name>A0AA41UMC5_9BACT</name>